<dbReference type="Pfam" id="PF04796">
    <property type="entry name" value="RepA_C"/>
    <property type="match status" value="1"/>
</dbReference>
<organism evidence="1 2">
    <name type="scientific">Rhodovastum atsumiense</name>
    <dbReference type="NCBI Taxonomy" id="504468"/>
    <lineage>
        <taxon>Bacteria</taxon>
        <taxon>Pseudomonadati</taxon>
        <taxon>Pseudomonadota</taxon>
        <taxon>Alphaproteobacteria</taxon>
        <taxon>Acetobacterales</taxon>
        <taxon>Acetobacteraceae</taxon>
        <taxon>Rhodovastum</taxon>
    </lineage>
</organism>
<dbReference type="Proteomes" id="UP000325255">
    <property type="component" value="Unassembled WGS sequence"/>
</dbReference>
<accession>A0A5M6ITT0</accession>
<dbReference type="InterPro" id="IPR006881">
    <property type="entry name" value="RepA_C"/>
</dbReference>
<dbReference type="EMBL" id="VWPK01000019">
    <property type="protein sequence ID" value="KAA5611621.1"/>
    <property type="molecule type" value="Genomic_DNA"/>
</dbReference>
<gene>
    <name evidence="1" type="ORF">F1189_13755</name>
</gene>
<dbReference type="AlphaFoldDB" id="A0A5M6ITT0"/>
<proteinExistence type="predicted"/>
<dbReference type="RefSeq" id="WP_150041395.1">
    <property type="nucleotide sequence ID" value="NZ_OW485606.1"/>
</dbReference>
<keyword evidence="2" id="KW-1185">Reference proteome</keyword>
<evidence type="ECO:0000313" key="2">
    <source>
        <dbReference type="Proteomes" id="UP000325255"/>
    </source>
</evidence>
<sequence>MGTIHDLLVAKGKQGTLNLDVRREVIEAATEYLGNEDTGIGFLFSGWCQAALPHKRLPDGQDWQVDAENISLIVESGARPGLNGKPVNVGVPFGARARMILFYLQSEALRTQSPEVRLGSSMRDWLERMGIPWGGGVVKAVREQSERIAYCRLTFHMRRGGKVGLLNQNIIEAAMFEPSMDGSGKLLAENARLSDGFFQQLQKHPVPIEEAAVKALSNNSQGLDVYAWLAYRLHALSKPQPVSWKALKAQFGLGIGRMVDFRRLFLANVQLALAVYPDAKIEVGDGGMILHPSRPPVAPRQLAPGS</sequence>
<name>A0A5M6ITT0_9PROT</name>
<protein>
    <submittedName>
        <fullName evidence="1">Plasmid replication initiator</fullName>
    </submittedName>
</protein>
<evidence type="ECO:0000313" key="1">
    <source>
        <dbReference type="EMBL" id="KAA5611621.1"/>
    </source>
</evidence>
<dbReference type="OrthoDB" id="932750at2"/>
<comment type="caution">
    <text evidence="1">The sequence shown here is derived from an EMBL/GenBank/DDBJ whole genome shotgun (WGS) entry which is preliminary data.</text>
</comment>
<reference evidence="1 2" key="1">
    <citation type="submission" date="2019-09" db="EMBL/GenBank/DDBJ databases">
        <title>Genome sequence of Rhodovastum atsumiense, a diverse member of the Acetobacteraceae family of non-sulfur purple photosynthetic bacteria.</title>
        <authorList>
            <person name="Meyer T."/>
            <person name="Kyndt J."/>
        </authorList>
    </citation>
    <scope>NUCLEOTIDE SEQUENCE [LARGE SCALE GENOMIC DNA]</scope>
    <source>
        <strain evidence="1 2">DSM 21279</strain>
    </source>
</reference>